<evidence type="ECO:0000256" key="1">
    <source>
        <dbReference type="ARBA" id="ARBA00001231"/>
    </source>
</evidence>
<dbReference type="STRING" id="4072.A0A2G2Y7L2"/>
<reference evidence="6 7" key="1">
    <citation type="journal article" date="2014" name="Nat. Genet.">
        <title>Genome sequence of the hot pepper provides insights into the evolution of pungency in Capsicum species.</title>
        <authorList>
            <person name="Kim S."/>
            <person name="Park M."/>
            <person name="Yeom S.I."/>
            <person name="Kim Y.M."/>
            <person name="Lee J.M."/>
            <person name="Lee H.A."/>
            <person name="Seo E."/>
            <person name="Choi J."/>
            <person name="Cheong K."/>
            <person name="Kim K.T."/>
            <person name="Jung K."/>
            <person name="Lee G.W."/>
            <person name="Oh S.K."/>
            <person name="Bae C."/>
            <person name="Kim S.B."/>
            <person name="Lee H.Y."/>
            <person name="Kim S.Y."/>
            <person name="Kim M.S."/>
            <person name="Kang B.C."/>
            <person name="Jo Y.D."/>
            <person name="Yang H.B."/>
            <person name="Jeong H.J."/>
            <person name="Kang W.H."/>
            <person name="Kwon J.K."/>
            <person name="Shin C."/>
            <person name="Lim J.Y."/>
            <person name="Park J.H."/>
            <person name="Huh J.H."/>
            <person name="Kim J.S."/>
            <person name="Kim B.D."/>
            <person name="Cohen O."/>
            <person name="Paran I."/>
            <person name="Suh M.C."/>
            <person name="Lee S.B."/>
            <person name="Kim Y.K."/>
            <person name="Shin Y."/>
            <person name="Noh S.J."/>
            <person name="Park J."/>
            <person name="Seo Y.S."/>
            <person name="Kwon S.Y."/>
            <person name="Kim H.A."/>
            <person name="Park J.M."/>
            <person name="Kim H.J."/>
            <person name="Choi S.B."/>
            <person name="Bosland P.W."/>
            <person name="Reeves G."/>
            <person name="Jo S.H."/>
            <person name="Lee B.W."/>
            <person name="Cho H.T."/>
            <person name="Choi H.S."/>
            <person name="Lee M.S."/>
            <person name="Yu Y."/>
            <person name="Do Choi Y."/>
            <person name="Park B.S."/>
            <person name="van Deynze A."/>
            <person name="Ashrafi H."/>
            <person name="Hill T."/>
            <person name="Kim W.T."/>
            <person name="Pai H.S."/>
            <person name="Ahn H.K."/>
            <person name="Yeam I."/>
            <person name="Giovannoni J.J."/>
            <person name="Rose J.K."/>
            <person name="Sorensen I."/>
            <person name="Lee S.J."/>
            <person name="Kim R.W."/>
            <person name="Choi I.Y."/>
            <person name="Choi B.S."/>
            <person name="Lim J.S."/>
            <person name="Lee Y.H."/>
            <person name="Choi D."/>
        </authorList>
    </citation>
    <scope>NUCLEOTIDE SEQUENCE [LARGE SCALE GENOMIC DNA]</scope>
    <source>
        <strain evidence="7">cv. CM334</strain>
    </source>
</reference>
<comment type="similarity">
    <text evidence="2">Belongs to the glycosyl hydrolase 20 family.</text>
</comment>
<accession>A0A2G2Y7L2</accession>
<evidence type="ECO:0000259" key="5">
    <source>
        <dbReference type="Pfam" id="PF00728"/>
    </source>
</evidence>
<proteinExistence type="inferred from homology"/>
<dbReference type="Gene3D" id="3.20.20.80">
    <property type="entry name" value="Glycosidases"/>
    <property type="match status" value="1"/>
</dbReference>
<evidence type="ECO:0000256" key="4">
    <source>
        <dbReference type="ARBA" id="ARBA00022801"/>
    </source>
</evidence>
<dbReference type="Gramene" id="PHT65679">
    <property type="protein sequence ID" value="PHT65679"/>
    <property type="gene ID" value="T459_30104"/>
</dbReference>
<dbReference type="InterPro" id="IPR017853">
    <property type="entry name" value="GH"/>
</dbReference>
<name>A0A2G2Y7L2_CAPAN</name>
<dbReference type="GO" id="GO:0004563">
    <property type="term" value="F:beta-N-acetylhexosaminidase activity"/>
    <property type="evidence" value="ECO:0007669"/>
    <property type="project" value="UniProtKB-EC"/>
</dbReference>
<sequence>MVLTQVQNGIGYPSLWPSKYCQEPLDVSNGFTFKLIDGILSDFSKIFKYRFVHLGGDEVDTSAEDNEHEKDKYFKRDNPNSSAEELVKTFSIDRYPAWAFEVIPYLRQQVNYQEEVSCPRILRRLSAKNDKNAKFLDPFNPLKEAIVHPWLVPTNQELKMPFFLTLRSVQTLSDPKVDITTEAIAEEYNITVDNPSSASKEVKSGASYWDKMGNPFDVQYAEVIAQQTIGSLNCGPFVAAYVEYLSNELQVPNDGLNAGLLRKRYTIFLWKYREAKAQKPYASDIKDPRRPNLNYVSPDEEQLVHIS</sequence>
<comment type="catalytic activity">
    <reaction evidence="1">
        <text>Hydrolysis of terminal non-reducing N-acetyl-D-hexosamine residues in N-acetyl-beta-D-hexosaminides.</text>
        <dbReference type="EC" id="3.2.1.52"/>
    </reaction>
</comment>
<dbReference type="SUPFAM" id="SSF51445">
    <property type="entry name" value="(Trans)glycosidases"/>
    <property type="match status" value="1"/>
</dbReference>
<keyword evidence="7" id="KW-1185">Reference proteome</keyword>
<dbReference type="PANTHER" id="PTHR33022:SF13">
    <property type="entry name" value="UBIQUITIN-LIKE PROTEASE FAMILY PROFILE DOMAIN-CONTAINING PROTEIN"/>
    <property type="match status" value="1"/>
</dbReference>
<dbReference type="EMBL" id="AYRZ02000012">
    <property type="protein sequence ID" value="PHT65679.1"/>
    <property type="molecule type" value="Genomic_DNA"/>
</dbReference>
<feature type="domain" description="Glycoside hydrolase family 20 catalytic" evidence="5">
    <location>
        <begin position="22"/>
        <end position="90"/>
    </location>
</feature>
<dbReference type="AlphaFoldDB" id="A0A2G2Y7L2"/>
<evidence type="ECO:0000256" key="3">
    <source>
        <dbReference type="ARBA" id="ARBA00012663"/>
    </source>
</evidence>
<comment type="caution">
    <text evidence="6">The sequence shown here is derived from an EMBL/GenBank/DDBJ whole genome shotgun (WGS) entry which is preliminary data.</text>
</comment>
<reference evidence="6 7" key="2">
    <citation type="journal article" date="2017" name="Genome Biol.">
        <title>New reference genome sequences of hot pepper reveal the massive evolution of plant disease-resistance genes by retroduplication.</title>
        <authorList>
            <person name="Kim S."/>
            <person name="Park J."/>
            <person name="Yeom S.I."/>
            <person name="Kim Y.M."/>
            <person name="Seo E."/>
            <person name="Kim K.T."/>
            <person name="Kim M.S."/>
            <person name="Lee J.M."/>
            <person name="Cheong K."/>
            <person name="Shin H.S."/>
            <person name="Kim S.B."/>
            <person name="Han K."/>
            <person name="Lee J."/>
            <person name="Park M."/>
            <person name="Lee H.A."/>
            <person name="Lee H.Y."/>
            <person name="Lee Y."/>
            <person name="Oh S."/>
            <person name="Lee J.H."/>
            <person name="Choi E."/>
            <person name="Choi E."/>
            <person name="Lee S.E."/>
            <person name="Jeon J."/>
            <person name="Kim H."/>
            <person name="Choi G."/>
            <person name="Song H."/>
            <person name="Lee J."/>
            <person name="Lee S.C."/>
            <person name="Kwon J.K."/>
            <person name="Lee H.Y."/>
            <person name="Koo N."/>
            <person name="Hong Y."/>
            <person name="Kim R.W."/>
            <person name="Kang W.H."/>
            <person name="Huh J.H."/>
            <person name="Kang B.C."/>
            <person name="Yang T.J."/>
            <person name="Lee Y.H."/>
            <person name="Bennetzen J.L."/>
            <person name="Choi D."/>
        </authorList>
    </citation>
    <scope>NUCLEOTIDE SEQUENCE [LARGE SCALE GENOMIC DNA]</scope>
    <source>
        <strain evidence="7">cv. CM334</strain>
    </source>
</reference>
<dbReference type="InterPro" id="IPR038765">
    <property type="entry name" value="Papain-like_cys_pep_sf"/>
</dbReference>
<dbReference type="Pfam" id="PF00728">
    <property type="entry name" value="Glyco_hydro_20"/>
    <property type="match status" value="1"/>
</dbReference>
<evidence type="ECO:0000256" key="2">
    <source>
        <dbReference type="ARBA" id="ARBA00006285"/>
    </source>
</evidence>
<dbReference type="GO" id="GO:0005975">
    <property type="term" value="P:carbohydrate metabolic process"/>
    <property type="evidence" value="ECO:0007669"/>
    <property type="project" value="InterPro"/>
</dbReference>
<dbReference type="SUPFAM" id="SSF54001">
    <property type="entry name" value="Cysteine proteinases"/>
    <property type="match status" value="1"/>
</dbReference>
<evidence type="ECO:0000313" key="6">
    <source>
        <dbReference type="EMBL" id="PHT65679.1"/>
    </source>
</evidence>
<dbReference type="Proteomes" id="UP000222542">
    <property type="component" value="Unassembled WGS sequence"/>
</dbReference>
<keyword evidence="4" id="KW-0378">Hydrolase</keyword>
<gene>
    <name evidence="6" type="ORF">T459_30104</name>
</gene>
<organism evidence="6 7">
    <name type="scientific">Capsicum annuum</name>
    <name type="common">Capsicum pepper</name>
    <dbReference type="NCBI Taxonomy" id="4072"/>
    <lineage>
        <taxon>Eukaryota</taxon>
        <taxon>Viridiplantae</taxon>
        <taxon>Streptophyta</taxon>
        <taxon>Embryophyta</taxon>
        <taxon>Tracheophyta</taxon>
        <taxon>Spermatophyta</taxon>
        <taxon>Magnoliopsida</taxon>
        <taxon>eudicotyledons</taxon>
        <taxon>Gunneridae</taxon>
        <taxon>Pentapetalae</taxon>
        <taxon>asterids</taxon>
        <taxon>lamiids</taxon>
        <taxon>Solanales</taxon>
        <taxon>Solanaceae</taxon>
        <taxon>Solanoideae</taxon>
        <taxon>Capsiceae</taxon>
        <taxon>Capsicum</taxon>
    </lineage>
</organism>
<evidence type="ECO:0000313" key="7">
    <source>
        <dbReference type="Proteomes" id="UP000222542"/>
    </source>
</evidence>
<dbReference type="EC" id="3.2.1.52" evidence="3"/>
<dbReference type="PANTHER" id="PTHR33022">
    <property type="entry name" value="DUF1985 DOMAIN-CONTAINING PROTEIN"/>
    <property type="match status" value="1"/>
</dbReference>
<protein>
    <recommendedName>
        <fullName evidence="3">beta-N-acetylhexosaminidase</fullName>
        <ecNumber evidence="3">3.2.1.52</ecNumber>
    </recommendedName>
</protein>
<dbReference type="InterPro" id="IPR015883">
    <property type="entry name" value="Glyco_hydro_20_cat"/>
</dbReference>